<keyword evidence="4 5" id="KW-0472">Membrane</keyword>
<dbReference type="PANTHER" id="PTHR23542">
    <property type="match status" value="1"/>
</dbReference>
<dbReference type="InterPro" id="IPR011701">
    <property type="entry name" value="MFS"/>
</dbReference>
<organism evidence="7 8">
    <name type="scientific">Actinobacteria bacterium BACL2 MAG-121001-bin67</name>
    <dbReference type="NCBI Taxonomy" id="1655572"/>
    <lineage>
        <taxon>Bacteria</taxon>
        <taxon>Bacillati</taxon>
        <taxon>Actinomycetota</taxon>
        <taxon>Actinomycetes</taxon>
        <taxon>Actinomycetes incertae sedis</taxon>
        <taxon>ac1 cluster</taxon>
    </lineage>
</organism>
<dbReference type="SUPFAM" id="SSF103473">
    <property type="entry name" value="MFS general substrate transporter"/>
    <property type="match status" value="1"/>
</dbReference>
<dbReference type="Proteomes" id="UP000053349">
    <property type="component" value="Unassembled WGS sequence"/>
</dbReference>
<comment type="subcellular location">
    <subcellularLocation>
        <location evidence="1">Cell membrane</location>
        <topology evidence="1">Multi-pass membrane protein</topology>
    </subcellularLocation>
</comment>
<feature type="transmembrane region" description="Helical" evidence="5">
    <location>
        <begin position="342"/>
        <end position="362"/>
    </location>
</feature>
<feature type="transmembrane region" description="Helical" evidence="5">
    <location>
        <begin position="48"/>
        <end position="67"/>
    </location>
</feature>
<feature type="transmembrane region" description="Helical" evidence="5">
    <location>
        <begin position="374"/>
        <end position="392"/>
    </location>
</feature>
<feature type="transmembrane region" description="Helical" evidence="5">
    <location>
        <begin position="285"/>
        <end position="302"/>
    </location>
</feature>
<feature type="transmembrane region" description="Helical" evidence="5">
    <location>
        <begin position="176"/>
        <end position="194"/>
    </location>
</feature>
<dbReference type="GO" id="GO:0022857">
    <property type="term" value="F:transmembrane transporter activity"/>
    <property type="evidence" value="ECO:0007669"/>
    <property type="project" value="InterPro"/>
</dbReference>
<keyword evidence="3 5" id="KW-1133">Transmembrane helix</keyword>
<accession>A0A0R2P4C4</accession>
<comment type="caution">
    <text evidence="7">The sequence shown here is derived from an EMBL/GenBank/DDBJ whole genome shotgun (WGS) entry which is preliminary data.</text>
</comment>
<feature type="transmembrane region" description="Helical" evidence="5">
    <location>
        <begin position="79"/>
        <end position="99"/>
    </location>
</feature>
<evidence type="ECO:0000256" key="2">
    <source>
        <dbReference type="ARBA" id="ARBA00022692"/>
    </source>
</evidence>
<dbReference type="AlphaFoldDB" id="A0A0R2P4C4"/>
<dbReference type="PROSITE" id="PS50850">
    <property type="entry name" value="MFS"/>
    <property type="match status" value="1"/>
</dbReference>
<protein>
    <recommendedName>
        <fullName evidence="6">Major facilitator superfamily (MFS) profile domain-containing protein</fullName>
    </recommendedName>
</protein>
<dbReference type="EMBL" id="LIAW01000042">
    <property type="protein sequence ID" value="KRO32862.1"/>
    <property type="molecule type" value="Genomic_DNA"/>
</dbReference>
<evidence type="ECO:0000313" key="8">
    <source>
        <dbReference type="Proteomes" id="UP000053349"/>
    </source>
</evidence>
<feature type="domain" description="Major facilitator superfamily (MFS) profile" evidence="6">
    <location>
        <begin position="215"/>
        <end position="401"/>
    </location>
</feature>
<feature type="transmembrane region" description="Helical" evidence="5">
    <location>
        <begin position="214"/>
        <end position="235"/>
    </location>
</feature>
<dbReference type="InterPro" id="IPR036259">
    <property type="entry name" value="MFS_trans_sf"/>
</dbReference>
<evidence type="ECO:0000256" key="1">
    <source>
        <dbReference type="ARBA" id="ARBA00004651"/>
    </source>
</evidence>
<name>A0A0R2P4C4_9ACTN</name>
<proteinExistence type="predicted"/>
<dbReference type="GO" id="GO:0005886">
    <property type="term" value="C:plasma membrane"/>
    <property type="evidence" value="ECO:0007669"/>
    <property type="project" value="UniProtKB-SubCell"/>
</dbReference>
<dbReference type="Gene3D" id="1.20.1250.20">
    <property type="entry name" value="MFS general substrate transporter like domains"/>
    <property type="match status" value="2"/>
</dbReference>
<dbReference type="Pfam" id="PF07690">
    <property type="entry name" value="MFS_1"/>
    <property type="match status" value="1"/>
</dbReference>
<feature type="transmembrane region" description="Helical" evidence="5">
    <location>
        <begin position="146"/>
        <end position="170"/>
    </location>
</feature>
<feature type="transmembrane region" description="Helical" evidence="5">
    <location>
        <begin position="105"/>
        <end position="125"/>
    </location>
</feature>
<evidence type="ECO:0000256" key="5">
    <source>
        <dbReference type="SAM" id="Phobius"/>
    </source>
</evidence>
<reference evidence="7 8" key="1">
    <citation type="submission" date="2015-10" db="EMBL/GenBank/DDBJ databases">
        <title>Metagenome-Assembled Genomes uncover a global brackish microbiome.</title>
        <authorList>
            <person name="Hugerth L.W."/>
            <person name="Larsson J."/>
            <person name="Alneberg J."/>
            <person name="Lindh M.V."/>
            <person name="Legrand C."/>
            <person name="Pinhassi J."/>
            <person name="Andersson A.F."/>
        </authorList>
    </citation>
    <scope>NUCLEOTIDE SEQUENCE [LARGE SCALE GENOMIC DNA]</scope>
    <source>
        <strain evidence="7">BACL2 MAG-121001-bin67</strain>
    </source>
</reference>
<feature type="transmembrane region" description="Helical" evidence="5">
    <location>
        <begin position="255"/>
        <end position="273"/>
    </location>
</feature>
<dbReference type="PANTHER" id="PTHR23542:SF1">
    <property type="entry name" value="MAJOR FACILITATOR SUPERFAMILY (MFS) PROFILE DOMAIN-CONTAINING PROTEIN"/>
    <property type="match status" value="1"/>
</dbReference>
<keyword evidence="2 5" id="KW-0812">Transmembrane</keyword>
<evidence type="ECO:0000256" key="4">
    <source>
        <dbReference type="ARBA" id="ARBA00023136"/>
    </source>
</evidence>
<dbReference type="InterPro" id="IPR020846">
    <property type="entry name" value="MFS_dom"/>
</dbReference>
<feature type="transmembrane region" description="Helical" evidence="5">
    <location>
        <begin position="308"/>
        <end position="330"/>
    </location>
</feature>
<evidence type="ECO:0000256" key="3">
    <source>
        <dbReference type="ARBA" id="ARBA00022989"/>
    </source>
</evidence>
<sequence>MLTPYRKLFATPGGLAFSIPGLIARLPIAMTYLSVTFIVLYETNSYTLAGTISTGAALINAVFSPLWSRKADQLGQAKVLRFTIPPYIIFGLLFIYTITHNFPTLIWTACIFIAEAFLPNIGGLVRRRWLHTLEDKEGGRQLINTAYSFEALVDEIVFIIGPLVASAAAISIAPQAGLYFAFSFMSVGTGLYLLQKKSEPPPHPIVKSEKRTAVLAVPSVQAVFLPYIFLGTFFMSTTLSTIAFADQLDAKGSTGILLATWSAGSAVAAIINGAIKLKITNGQKFICLIIAMFFLSIPLLFVDSILVLGIVLFFSGFGVAPILISGYAIVEKSVPTAKVTETFAWILAGLQIGNALPGPISGYMIDNYGADKSFIVPVIALLITILSLLPYLKVWRVLIKI</sequence>
<evidence type="ECO:0000313" key="7">
    <source>
        <dbReference type="EMBL" id="KRO32862.1"/>
    </source>
</evidence>
<gene>
    <name evidence="7" type="ORF">ABR64_01130</name>
</gene>
<evidence type="ECO:0000259" key="6">
    <source>
        <dbReference type="PROSITE" id="PS50850"/>
    </source>
</evidence>